<organism evidence="2 3">
    <name type="scientific">Streptomyces varsoviensis</name>
    <dbReference type="NCBI Taxonomy" id="67373"/>
    <lineage>
        <taxon>Bacteria</taxon>
        <taxon>Bacillati</taxon>
        <taxon>Actinomycetota</taxon>
        <taxon>Actinomycetes</taxon>
        <taxon>Kitasatosporales</taxon>
        <taxon>Streptomycetaceae</taxon>
        <taxon>Streptomyces</taxon>
    </lineage>
</organism>
<dbReference type="EMBL" id="LGUT01002064">
    <property type="protein sequence ID" value="KOG87735.1"/>
    <property type="molecule type" value="Genomic_DNA"/>
</dbReference>
<reference evidence="2 3" key="1">
    <citation type="submission" date="2015-07" db="EMBL/GenBank/DDBJ databases">
        <authorList>
            <person name="Ju K.-S."/>
            <person name="Doroghazi J.R."/>
            <person name="Metcalf W.W."/>
        </authorList>
    </citation>
    <scope>NUCLEOTIDE SEQUENCE [LARGE SCALE GENOMIC DNA]</scope>
    <source>
        <strain evidence="2 3">NRRL B-3589</strain>
    </source>
</reference>
<gene>
    <name evidence="2" type="ORF">ADK38_23780</name>
</gene>
<evidence type="ECO:0000313" key="2">
    <source>
        <dbReference type="EMBL" id="KOG87735.1"/>
    </source>
</evidence>
<name>A0ABR5J2V1_9ACTN</name>
<accession>A0ABR5J2V1</accession>
<proteinExistence type="predicted"/>
<feature type="non-terminal residue" evidence="2">
    <location>
        <position position="92"/>
    </location>
</feature>
<protein>
    <submittedName>
        <fullName evidence="2">Uncharacterized protein</fullName>
    </submittedName>
</protein>
<sequence length="92" mass="10341">MTGRWPRSWPARGCGPLRTRRRSAPYTAREVAAGEARVAARLADRLLRGALSFDDAVQPAARLEEAFGRPPRGSDREQAEERQMREACLLYT</sequence>
<evidence type="ECO:0000256" key="1">
    <source>
        <dbReference type="SAM" id="MobiDB-lite"/>
    </source>
</evidence>
<comment type="caution">
    <text evidence="2">The sequence shown here is derived from an EMBL/GenBank/DDBJ whole genome shotgun (WGS) entry which is preliminary data.</text>
</comment>
<dbReference type="Proteomes" id="UP000037020">
    <property type="component" value="Unassembled WGS sequence"/>
</dbReference>
<keyword evidence="3" id="KW-1185">Reference proteome</keyword>
<feature type="region of interest" description="Disordered" evidence="1">
    <location>
        <begin position="1"/>
        <end position="23"/>
    </location>
</feature>
<evidence type="ECO:0000313" key="3">
    <source>
        <dbReference type="Proteomes" id="UP000037020"/>
    </source>
</evidence>